<accession>E9GH95</accession>
<dbReference type="AlphaFoldDB" id="E9GH95"/>
<reference evidence="3 4" key="1">
    <citation type="journal article" date="2011" name="Science">
        <title>The ecoresponsive genome of Daphnia pulex.</title>
        <authorList>
            <person name="Colbourne J.K."/>
            <person name="Pfrender M.E."/>
            <person name="Gilbert D."/>
            <person name="Thomas W.K."/>
            <person name="Tucker A."/>
            <person name="Oakley T.H."/>
            <person name="Tokishita S."/>
            <person name="Aerts A."/>
            <person name="Arnold G.J."/>
            <person name="Basu M.K."/>
            <person name="Bauer D.J."/>
            <person name="Caceres C.E."/>
            <person name="Carmel L."/>
            <person name="Casola C."/>
            <person name="Choi J.H."/>
            <person name="Detter J.C."/>
            <person name="Dong Q."/>
            <person name="Dusheyko S."/>
            <person name="Eads B.D."/>
            <person name="Frohlich T."/>
            <person name="Geiler-Samerotte K.A."/>
            <person name="Gerlach D."/>
            <person name="Hatcher P."/>
            <person name="Jogdeo S."/>
            <person name="Krijgsveld J."/>
            <person name="Kriventseva E.V."/>
            <person name="Kultz D."/>
            <person name="Laforsch C."/>
            <person name="Lindquist E."/>
            <person name="Lopez J."/>
            <person name="Manak J.R."/>
            <person name="Muller J."/>
            <person name="Pangilinan J."/>
            <person name="Patwardhan R.P."/>
            <person name="Pitluck S."/>
            <person name="Pritham E.J."/>
            <person name="Rechtsteiner A."/>
            <person name="Rho M."/>
            <person name="Rogozin I.B."/>
            <person name="Sakarya O."/>
            <person name="Salamov A."/>
            <person name="Schaack S."/>
            <person name="Shapiro H."/>
            <person name="Shiga Y."/>
            <person name="Skalitzky C."/>
            <person name="Smith Z."/>
            <person name="Souvorov A."/>
            <person name="Sung W."/>
            <person name="Tang Z."/>
            <person name="Tsuchiya D."/>
            <person name="Tu H."/>
            <person name="Vos H."/>
            <person name="Wang M."/>
            <person name="Wolf Y.I."/>
            <person name="Yamagata H."/>
            <person name="Yamada T."/>
            <person name="Ye Y."/>
            <person name="Shaw J.R."/>
            <person name="Andrews J."/>
            <person name="Crease T.J."/>
            <person name="Tang H."/>
            <person name="Lucas S.M."/>
            <person name="Robertson H.M."/>
            <person name="Bork P."/>
            <person name="Koonin E.V."/>
            <person name="Zdobnov E.M."/>
            <person name="Grigoriev I.V."/>
            <person name="Lynch M."/>
            <person name="Boore J.L."/>
        </authorList>
    </citation>
    <scope>NUCLEOTIDE SEQUENCE [LARGE SCALE GENOMIC DNA]</scope>
</reference>
<organism evidence="3 4">
    <name type="scientific">Daphnia pulex</name>
    <name type="common">Water flea</name>
    <dbReference type="NCBI Taxonomy" id="6669"/>
    <lineage>
        <taxon>Eukaryota</taxon>
        <taxon>Metazoa</taxon>
        <taxon>Ecdysozoa</taxon>
        <taxon>Arthropoda</taxon>
        <taxon>Crustacea</taxon>
        <taxon>Branchiopoda</taxon>
        <taxon>Diplostraca</taxon>
        <taxon>Cladocera</taxon>
        <taxon>Anomopoda</taxon>
        <taxon>Daphniidae</taxon>
        <taxon>Daphnia</taxon>
    </lineage>
</organism>
<gene>
    <name evidence="3" type="ORF">DAPPUDRAFT_317890</name>
</gene>
<dbReference type="HOGENOM" id="CLU_1316601_0_0_1"/>
<dbReference type="InterPro" id="IPR044822">
    <property type="entry name" value="Myb_DNA-bind_4"/>
</dbReference>
<feature type="region of interest" description="Disordered" evidence="1">
    <location>
        <begin position="1"/>
        <end position="55"/>
    </location>
</feature>
<dbReference type="Proteomes" id="UP000000305">
    <property type="component" value="Unassembled WGS sequence"/>
</dbReference>
<dbReference type="InParanoid" id="E9GH95"/>
<proteinExistence type="predicted"/>
<evidence type="ECO:0000313" key="4">
    <source>
        <dbReference type="Proteomes" id="UP000000305"/>
    </source>
</evidence>
<dbReference type="KEGG" id="dpx:DAPPUDRAFT_317890"/>
<dbReference type="Pfam" id="PF13837">
    <property type="entry name" value="Myb_DNA-bind_4"/>
    <property type="match status" value="1"/>
</dbReference>
<feature type="compositionally biased region" description="Acidic residues" evidence="1">
    <location>
        <begin position="18"/>
        <end position="34"/>
    </location>
</feature>
<dbReference type="EMBL" id="GL732544">
    <property type="protein sequence ID" value="EFX81159.1"/>
    <property type="molecule type" value="Genomic_DNA"/>
</dbReference>
<feature type="domain" description="Myb/SANT-like DNA-binding" evidence="2">
    <location>
        <begin position="54"/>
        <end position="137"/>
    </location>
</feature>
<dbReference type="OrthoDB" id="6358826at2759"/>
<evidence type="ECO:0000313" key="3">
    <source>
        <dbReference type="EMBL" id="EFX81159.1"/>
    </source>
</evidence>
<protein>
    <recommendedName>
        <fullName evidence="2">Myb/SANT-like DNA-binding domain-containing protein</fullName>
    </recommendedName>
</protein>
<keyword evidence="4" id="KW-1185">Reference proteome</keyword>
<name>E9GH95_DAPPU</name>
<sequence length="209" mass="23566">MDYAENEPKPSSSTAVDVSDEENEEIPEAGEQDSDPNLVIEDSGSDEGGGDPGKWTTKEVSTLLDVYKNFKPQFDEPYAVKFRIWKKILKIPEIVATGKSCFQLSKKIDNLKKTWRKMKRPFAKANSNWRWTEKMDLIFGDDPAIELNDVAEVGDGGPKKKAPAVKNSSNWKTQLVAIEKERVDVLKDIARSQTIMIYENGRIALLTQN</sequence>
<evidence type="ECO:0000259" key="2">
    <source>
        <dbReference type="Pfam" id="PF13837"/>
    </source>
</evidence>
<dbReference type="PhylomeDB" id="E9GH95"/>
<evidence type="ECO:0000256" key="1">
    <source>
        <dbReference type="SAM" id="MobiDB-lite"/>
    </source>
</evidence>